<proteinExistence type="predicted"/>
<dbReference type="Proteomes" id="UP000799092">
    <property type="component" value="Unassembled WGS sequence"/>
</dbReference>
<keyword evidence="1" id="KW-0472">Membrane</keyword>
<comment type="caution">
    <text evidence="2">The sequence shown here is derived from an EMBL/GenBank/DDBJ whole genome shotgun (WGS) entry which is preliminary data.</text>
</comment>
<dbReference type="NCBIfam" id="TIGR02893">
    <property type="entry name" value="spore_yabQ"/>
    <property type="match status" value="1"/>
</dbReference>
<keyword evidence="1" id="KW-0812">Transmembrane</keyword>
<keyword evidence="1" id="KW-1133">Transmembrane helix</keyword>
<feature type="transmembrane region" description="Helical" evidence="1">
    <location>
        <begin position="68"/>
        <end position="86"/>
    </location>
</feature>
<dbReference type="AlphaFoldDB" id="A0A6A8DH28"/>
<accession>A0A6A8DH28</accession>
<dbReference type="Pfam" id="PF09578">
    <property type="entry name" value="Spore_YabQ"/>
    <property type="match status" value="1"/>
</dbReference>
<evidence type="ECO:0000313" key="2">
    <source>
        <dbReference type="EMBL" id="MRH44983.1"/>
    </source>
</evidence>
<feature type="transmembrane region" description="Helical" evidence="1">
    <location>
        <begin position="39"/>
        <end position="62"/>
    </location>
</feature>
<dbReference type="RefSeq" id="WP_153738580.1">
    <property type="nucleotide sequence ID" value="NZ_WJNG01000022.1"/>
</dbReference>
<feature type="transmembrane region" description="Helical" evidence="1">
    <location>
        <begin position="6"/>
        <end position="27"/>
    </location>
</feature>
<organism evidence="2 3">
    <name type="scientific">Aquibacillus halophilus</name>
    <dbReference type="NCBI Taxonomy" id="930132"/>
    <lineage>
        <taxon>Bacteria</taxon>
        <taxon>Bacillati</taxon>
        <taxon>Bacillota</taxon>
        <taxon>Bacilli</taxon>
        <taxon>Bacillales</taxon>
        <taxon>Bacillaceae</taxon>
        <taxon>Aquibacillus</taxon>
    </lineage>
</organism>
<dbReference type="InterPro" id="IPR019074">
    <property type="entry name" value="YabQ"/>
</dbReference>
<reference evidence="2" key="1">
    <citation type="submission" date="2019-11" db="EMBL/GenBank/DDBJ databases">
        <authorList>
            <person name="Li J."/>
        </authorList>
    </citation>
    <scope>NUCLEOTIDE SEQUENCE</scope>
    <source>
        <strain evidence="2">B6B</strain>
    </source>
</reference>
<keyword evidence="3" id="KW-1185">Reference proteome</keyword>
<dbReference type="OrthoDB" id="1653819at2"/>
<feature type="transmembrane region" description="Helical" evidence="1">
    <location>
        <begin position="123"/>
        <end position="151"/>
    </location>
</feature>
<evidence type="ECO:0000313" key="3">
    <source>
        <dbReference type="Proteomes" id="UP000799092"/>
    </source>
</evidence>
<gene>
    <name evidence="2" type="primary">yabQ</name>
    <name evidence="2" type="ORF">GH741_20270</name>
</gene>
<evidence type="ECO:0000256" key="1">
    <source>
        <dbReference type="SAM" id="Phobius"/>
    </source>
</evidence>
<sequence>MTLSIQFFTIISMIAGGLYLGAAIDTFRRFEFYWKKRIIFSYIIEICFWLLQTLILFYLLYLVNQGELRFYILLALLCGYAAYKSVFEKTYRNILEKLISTSISIYYFFYRLVQAIIVRPVILLFNFLVAVFIWIWGIVLTLLWLIIRVLWYPVKLVSKLIWFLTPNVVKKYFIYLAGFYNKIKNTIRKWWNEFRS</sequence>
<protein>
    <submittedName>
        <fullName evidence="2">Spore cortex biosynthesis protein YabQ</fullName>
    </submittedName>
</protein>
<name>A0A6A8DH28_9BACI</name>
<dbReference type="EMBL" id="WJNG01000022">
    <property type="protein sequence ID" value="MRH44983.1"/>
    <property type="molecule type" value="Genomic_DNA"/>
</dbReference>